<accession>A0AAU9KA44</accession>
<sequence>MVIIENSIESLKIGNYGFNFKIFSSKKSDVNMNLILIKKKSKANIYLKYPDERTEEMAILLTFILSRKTYRKPWILA</sequence>
<dbReference type="Proteomes" id="UP001162131">
    <property type="component" value="Unassembled WGS sequence"/>
</dbReference>
<proteinExistence type="predicted"/>
<evidence type="ECO:0000313" key="2">
    <source>
        <dbReference type="Proteomes" id="UP001162131"/>
    </source>
</evidence>
<gene>
    <name evidence="1" type="ORF">BSTOLATCC_MIC55950</name>
</gene>
<evidence type="ECO:0000313" key="1">
    <source>
        <dbReference type="EMBL" id="CAG9332504.1"/>
    </source>
</evidence>
<comment type="caution">
    <text evidence="1">The sequence shown here is derived from an EMBL/GenBank/DDBJ whole genome shotgun (WGS) entry which is preliminary data.</text>
</comment>
<name>A0AAU9KA44_9CILI</name>
<dbReference type="EMBL" id="CAJZBQ010000054">
    <property type="protein sequence ID" value="CAG9332504.1"/>
    <property type="molecule type" value="Genomic_DNA"/>
</dbReference>
<keyword evidence="2" id="KW-1185">Reference proteome</keyword>
<reference evidence="1" key="1">
    <citation type="submission" date="2021-09" db="EMBL/GenBank/DDBJ databases">
        <authorList>
            <consortium name="AG Swart"/>
            <person name="Singh M."/>
            <person name="Singh A."/>
            <person name="Seah K."/>
            <person name="Emmerich C."/>
        </authorList>
    </citation>
    <scope>NUCLEOTIDE SEQUENCE</scope>
    <source>
        <strain evidence="1">ATCC30299</strain>
    </source>
</reference>
<dbReference type="AlphaFoldDB" id="A0AAU9KA44"/>
<protein>
    <submittedName>
        <fullName evidence="1">Uncharacterized protein</fullName>
    </submittedName>
</protein>
<organism evidence="1 2">
    <name type="scientific">Blepharisma stoltei</name>
    <dbReference type="NCBI Taxonomy" id="1481888"/>
    <lineage>
        <taxon>Eukaryota</taxon>
        <taxon>Sar</taxon>
        <taxon>Alveolata</taxon>
        <taxon>Ciliophora</taxon>
        <taxon>Postciliodesmatophora</taxon>
        <taxon>Heterotrichea</taxon>
        <taxon>Heterotrichida</taxon>
        <taxon>Blepharismidae</taxon>
        <taxon>Blepharisma</taxon>
    </lineage>
</organism>